<dbReference type="GO" id="GO:0016829">
    <property type="term" value="F:lyase activity"/>
    <property type="evidence" value="ECO:0007669"/>
    <property type="project" value="UniProtKB-KW"/>
</dbReference>
<keyword evidence="10" id="KW-0456">Lyase</keyword>
<dbReference type="EMBL" id="AE014184">
    <property type="protein sequence ID" value="AAO44513.1"/>
    <property type="molecule type" value="Genomic_DNA"/>
</dbReference>
<dbReference type="InterPro" id="IPR000192">
    <property type="entry name" value="Aminotrans_V_dom"/>
</dbReference>
<evidence type="ECO:0000313" key="11">
    <source>
        <dbReference type="Proteomes" id="UP000002200"/>
    </source>
</evidence>
<dbReference type="Gene3D" id="3.40.640.10">
    <property type="entry name" value="Type I PLP-dependent aspartate aminotransferase-like (Major domain)"/>
    <property type="match status" value="1"/>
</dbReference>
<sequence length="383" mass="41143">MMFGTYLDYAAHAPLMPEAAAVYQEFCNMPGNASSSHFYGRHMRAVIEKAKEGILTALNAPPGTEVSFTSGGTESINTCIYGTYLFRNSFVSHINDGNISKKIILANPADHTAQLSSIKSLPYAEIVWLPIDKYARVLPDSLEQAILQKDPNKIALFACTWVNSELGTISPVYDYARICQTYDIPVHIDSVAATSLIDFSRLVGKVSLSIAGHKIGAPPGTGAILSSFSFPPLLRGGNQQRLRSGSVDPLGSTSLSIALNRKVQSLRALRQRLVEVVLSAVPEAVVNSDTQDSSDAILNVSFPGCSSDTLLYLFDEAKIAISSGSACHSGVIQPSHVMSAVGLKPDLAKATLRFSLGWASTFDDIEVLSQNLGDIYKKALIAK</sequence>
<gene>
    <name evidence="10" type="ordered locus">TWT_416</name>
</gene>
<accession>Q83G98</accession>
<dbReference type="OrthoDB" id="9808002at2"/>
<keyword evidence="11" id="KW-1185">Reference proteome</keyword>
<evidence type="ECO:0000256" key="8">
    <source>
        <dbReference type="ARBA" id="ARBA00050776"/>
    </source>
</evidence>
<protein>
    <submittedName>
        <fullName evidence="10">Cysteine desulfurase NifS-like protein</fullName>
        <ecNumber evidence="10">4.4.1.-</ecNumber>
    </submittedName>
</protein>
<dbReference type="PIRSF" id="PIRSF005572">
    <property type="entry name" value="NifS"/>
    <property type="match status" value="1"/>
</dbReference>
<evidence type="ECO:0000256" key="2">
    <source>
        <dbReference type="ARBA" id="ARBA00006490"/>
    </source>
</evidence>
<dbReference type="Gene3D" id="3.90.1150.10">
    <property type="entry name" value="Aspartate Aminotransferase, domain 1"/>
    <property type="match status" value="1"/>
</dbReference>
<comment type="similarity">
    <text evidence="2">Belongs to the class-V pyridoxal-phosphate-dependent aminotransferase family. NifS/IscS subfamily.</text>
</comment>
<evidence type="ECO:0000256" key="1">
    <source>
        <dbReference type="ARBA" id="ARBA00001933"/>
    </source>
</evidence>
<dbReference type="HOGENOM" id="CLU_003433_0_0_11"/>
<keyword evidence="3" id="KW-0808">Transferase</keyword>
<comment type="cofactor">
    <cofactor evidence="1">
        <name>pyridoxal 5'-phosphate</name>
        <dbReference type="ChEBI" id="CHEBI:597326"/>
    </cofactor>
</comment>
<dbReference type="InterPro" id="IPR016454">
    <property type="entry name" value="Cysteine_dSase"/>
</dbReference>
<evidence type="ECO:0000259" key="9">
    <source>
        <dbReference type="Pfam" id="PF00266"/>
    </source>
</evidence>
<evidence type="ECO:0000256" key="3">
    <source>
        <dbReference type="ARBA" id="ARBA00022679"/>
    </source>
</evidence>
<keyword evidence="5" id="KW-0663">Pyridoxal phosphate</keyword>
<evidence type="ECO:0000256" key="6">
    <source>
        <dbReference type="ARBA" id="ARBA00023004"/>
    </source>
</evidence>
<dbReference type="EC" id="4.4.1.-" evidence="10"/>
<dbReference type="GO" id="GO:0051536">
    <property type="term" value="F:iron-sulfur cluster binding"/>
    <property type="evidence" value="ECO:0007669"/>
    <property type="project" value="UniProtKB-KW"/>
</dbReference>
<keyword evidence="7" id="KW-0411">Iron-sulfur</keyword>
<comment type="catalytic activity">
    <reaction evidence="8">
        <text>(sulfur carrier)-H + L-cysteine = (sulfur carrier)-SH + L-alanine</text>
        <dbReference type="Rhea" id="RHEA:43892"/>
        <dbReference type="Rhea" id="RHEA-COMP:14737"/>
        <dbReference type="Rhea" id="RHEA-COMP:14739"/>
        <dbReference type="ChEBI" id="CHEBI:29917"/>
        <dbReference type="ChEBI" id="CHEBI:35235"/>
        <dbReference type="ChEBI" id="CHEBI:57972"/>
        <dbReference type="ChEBI" id="CHEBI:64428"/>
        <dbReference type="EC" id="2.8.1.7"/>
    </reaction>
</comment>
<dbReference type="GO" id="GO:0046872">
    <property type="term" value="F:metal ion binding"/>
    <property type="evidence" value="ECO:0007669"/>
    <property type="project" value="UniProtKB-KW"/>
</dbReference>
<dbReference type="PANTHER" id="PTHR11601">
    <property type="entry name" value="CYSTEINE DESULFURYLASE FAMILY MEMBER"/>
    <property type="match status" value="1"/>
</dbReference>
<dbReference type="InterPro" id="IPR015421">
    <property type="entry name" value="PyrdxlP-dep_Trfase_major"/>
</dbReference>
<dbReference type="STRING" id="203267.TWT_416"/>
<evidence type="ECO:0000256" key="4">
    <source>
        <dbReference type="ARBA" id="ARBA00022723"/>
    </source>
</evidence>
<dbReference type="SUPFAM" id="SSF53383">
    <property type="entry name" value="PLP-dependent transferases"/>
    <property type="match status" value="1"/>
</dbReference>
<name>Q83G98_TROWT</name>
<dbReference type="PANTHER" id="PTHR11601:SF34">
    <property type="entry name" value="CYSTEINE DESULFURASE"/>
    <property type="match status" value="1"/>
</dbReference>
<feature type="domain" description="Aminotransferase class V" evidence="9">
    <location>
        <begin position="5"/>
        <end position="368"/>
    </location>
</feature>
<dbReference type="GO" id="GO:0031071">
    <property type="term" value="F:cysteine desulfurase activity"/>
    <property type="evidence" value="ECO:0007669"/>
    <property type="project" value="UniProtKB-EC"/>
</dbReference>
<proteinExistence type="inferred from homology"/>
<dbReference type="InterPro" id="IPR015424">
    <property type="entry name" value="PyrdxlP-dep_Trfase"/>
</dbReference>
<dbReference type="Proteomes" id="UP000002200">
    <property type="component" value="Chromosome"/>
</dbReference>
<dbReference type="Pfam" id="PF00266">
    <property type="entry name" value="Aminotran_5"/>
    <property type="match status" value="1"/>
</dbReference>
<evidence type="ECO:0000256" key="5">
    <source>
        <dbReference type="ARBA" id="ARBA00022898"/>
    </source>
</evidence>
<keyword evidence="6" id="KW-0408">Iron</keyword>
<dbReference type="eggNOG" id="COG1104">
    <property type="taxonomic scope" value="Bacteria"/>
</dbReference>
<dbReference type="KEGG" id="twh:TWT_416"/>
<reference evidence="10 11" key="1">
    <citation type="journal article" date="2003" name="Genome Res.">
        <title>Tropheryma whipplei twist: a human pathogenic Actinobacteria with a reduced genome.</title>
        <authorList>
            <person name="Raoult D."/>
            <person name="Ogata H."/>
            <person name="Audic S."/>
            <person name="Robert C."/>
            <person name="Suhre K."/>
            <person name="Drancourt M."/>
            <person name="Claverie J.-M."/>
        </authorList>
    </citation>
    <scope>NUCLEOTIDE SEQUENCE [LARGE SCALE GENOMIC DNA]</scope>
    <source>
        <strain evidence="10 11">Twist</strain>
    </source>
</reference>
<evidence type="ECO:0000313" key="10">
    <source>
        <dbReference type="EMBL" id="AAO44513.1"/>
    </source>
</evidence>
<dbReference type="AlphaFoldDB" id="Q83G98"/>
<dbReference type="InterPro" id="IPR015422">
    <property type="entry name" value="PyrdxlP-dep_Trfase_small"/>
</dbReference>
<evidence type="ECO:0000256" key="7">
    <source>
        <dbReference type="ARBA" id="ARBA00023014"/>
    </source>
</evidence>
<organism evidence="10 11">
    <name type="scientific">Tropheryma whipplei (strain Twist)</name>
    <name type="common">Whipple's bacillus</name>
    <dbReference type="NCBI Taxonomy" id="203267"/>
    <lineage>
        <taxon>Bacteria</taxon>
        <taxon>Bacillati</taxon>
        <taxon>Actinomycetota</taxon>
        <taxon>Actinomycetes</taxon>
        <taxon>Micrococcales</taxon>
        <taxon>Tropherymataceae</taxon>
        <taxon>Tropheryma</taxon>
    </lineage>
</organism>
<keyword evidence="4" id="KW-0479">Metal-binding</keyword>